<organism evidence="1">
    <name type="scientific">Cyanophora biloba</name>
    <dbReference type="NCBI Taxonomy" id="1489483"/>
    <lineage>
        <taxon>Eukaryota</taxon>
        <taxon>Glaucocystophyceae</taxon>
        <taxon>Cyanophorales</taxon>
        <taxon>Cyanophoraceae</taxon>
        <taxon>Cyanophora</taxon>
    </lineage>
</organism>
<accession>A0A2Z4HGF2</accession>
<dbReference type="InterPro" id="IPR019656">
    <property type="entry name" value="Uncharacterised_Ycf34"/>
</dbReference>
<evidence type="ECO:0008006" key="2">
    <source>
        <dbReference type="Google" id="ProtNLM"/>
    </source>
</evidence>
<name>A0A2Z4HGF2_9EUKA</name>
<dbReference type="AlphaFoldDB" id="A0A2Z4HGF2"/>
<dbReference type="RefSeq" id="YP_009504645.1">
    <property type="nucleotide sequence ID" value="NC_038216.1"/>
</dbReference>
<reference evidence="1" key="1">
    <citation type="journal article" date="2018" name="Adv. Bot. Res.">
        <title>Chapter Four - Comparative Plastid Genomics of Glaucophytes species.</title>
        <authorList>
            <person name="Reyes-Prieto A."/>
            <person name="Russell S."/>
            <person name="Figueroa-Martinez F."/>
            <person name="Jackson C."/>
        </authorList>
    </citation>
    <scope>NUCLEOTIDE SEQUENCE</scope>
    <source>
        <strain evidence="1">UTEX LB 2766</strain>
    </source>
</reference>
<sequence length="75" mass="8613">MCICVNCDLLEVCSVYQTIENLHSVSSTNIKNVTFEPRKSQIAININSRESNIKHEWDVIFCDSFSLNINKYNGQ</sequence>
<dbReference type="GeneID" id="37543869"/>
<dbReference type="EMBL" id="MG601103">
    <property type="protein sequence ID" value="AWW13870.1"/>
    <property type="molecule type" value="Genomic_DNA"/>
</dbReference>
<geneLocation type="plastid" evidence="1"/>
<protein>
    <recommendedName>
        <fullName evidence="2">Ycf34</fullName>
    </recommendedName>
</protein>
<gene>
    <name evidence="1" type="primary">ycf34</name>
</gene>
<dbReference type="Pfam" id="PF10718">
    <property type="entry name" value="Ycf34"/>
    <property type="match status" value="1"/>
</dbReference>
<evidence type="ECO:0000313" key="1">
    <source>
        <dbReference type="EMBL" id="AWW13870.1"/>
    </source>
</evidence>
<keyword evidence="1" id="KW-0934">Plastid</keyword>
<proteinExistence type="predicted"/>